<evidence type="ECO:0000256" key="1">
    <source>
        <dbReference type="SAM" id="Phobius"/>
    </source>
</evidence>
<protein>
    <recommendedName>
        <fullName evidence="4">HTH cro/C1-type domain-containing protein</fullName>
    </recommendedName>
</protein>
<proteinExistence type="predicted"/>
<accession>A0A2H0NCV6</accession>
<dbReference type="GO" id="GO:0003677">
    <property type="term" value="F:DNA binding"/>
    <property type="evidence" value="ECO:0007669"/>
    <property type="project" value="InterPro"/>
</dbReference>
<dbReference type="InterPro" id="IPR013783">
    <property type="entry name" value="Ig-like_fold"/>
</dbReference>
<evidence type="ECO:0008006" key="4">
    <source>
        <dbReference type="Google" id="ProtNLM"/>
    </source>
</evidence>
<dbReference type="AlphaFoldDB" id="A0A2H0NCV6"/>
<comment type="caution">
    <text evidence="2">The sequence shown here is derived from an EMBL/GenBank/DDBJ whole genome shotgun (WGS) entry which is preliminary data.</text>
</comment>
<gene>
    <name evidence="2" type="ORF">COV54_02170</name>
</gene>
<name>A0A2H0NCV6_9BACT</name>
<reference evidence="2 3" key="1">
    <citation type="submission" date="2017-09" db="EMBL/GenBank/DDBJ databases">
        <title>Depth-based differentiation of microbial function through sediment-hosted aquifers and enrichment of novel symbionts in the deep terrestrial subsurface.</title>
        <authorList>
            <person name="Probst A.J."/>
            <person name="Ladd B."/>
            <person name="Jarett J.K."/>
            <person name="Geller-Mcgrath D.E."/>
            <person name="Sieber C.M."/>
            <person name="Emerson J.B."/>
            <person name="Anantharaman K."/>
            <person name="Thomas B.C."/>
            <person name="Malmstrom R."/>
            <person name="Stieglmeier M."/>
            <person name="Klingl A."/>
            <person name="Woyke T."/>
            <person name="Ryan C.M."/>
            <person name="Banfield J.F."/>
        </authorList>
    </citation>
    <scope>NUCLEOTIDE SEQUENCE [LARGE SCALE GENOMIC DNA]</scope>
    <source>
        <strain evidence="2">CG11_big_fil_rev_8_21_14_0_20_38_23</strain>
    </source>
</reference>
<dbReference type="Gene3D" id="2.60.40.10">
    <property type="entry name" value="Immunoglobulins"/>
    <property type="match status" value="1"/>
</dbReference>
<dbReference type="InterPro" id="IPR010982">
    <property type="entry name" value="Lambda_DNA-bd_dom_sf"/>
</dbReference>
<keyword evidence="1" id="KW-0472">Membrane</keyword>
<evidence type="ECO:0000313" key="3">
    <source>
        <dbReference type="Proteomes" id="UP000228867"/>
    </source>
</evidence>
<organism evidence="2 3">
    <name type="scientific">Candidatus Jorgensenbacteria bacterium CG11_big_fil_rev_8_21_14_0_20_38_23</name>
    <dbReference type="NCBI Taxonomy" id="1974594"/>
    <lineage>
        <taxon>Bacteria</taxon>
        <taxon>Candidatus Joergenseniibacteriota</taxon>
    </lineage>
</organism>
<dbReference type="Gene3D" id="1.10.260.40">
    <property type="entry name" value="lambda repressor-like DNA-binding domains"/>
    <property type="match status" value="1"/>
</dbReference>
<keyword evidence="1" id="KW-1133">Transmembrane helix</keyword>
<dbReference type="Pfam" id="PF13413">
    <property type="entry name" value="HTH_25"/>
    <property type="match status" value="1"/>
</dbReference>
<dbReference type="Proteomes" id="UP000228867">
    <property type="component" value="Unassembled WGS sequence"/>
</dbReference>
<keyword evidence="1" id="KW-0812">Transmembrane</keyword>
<sequence length="225" mass="25466">MNETKENKSLGALIVESLKAKGWVIEKLSQATGIPENFLTAFIEEKFEKLPSAPYIHGYLTKIAEALNLDGQGLWQRYLKNNQALRHSGEKDRLPRNRFALPAINKKVILVAVFILFILGYILIRALSFFSWPEIYLSNVTDNLVVNSQEFKIIGKIQTGTQLTINDEPVYSESSGQFEKIIKLQPGSNVLVFKAKKIPGRESVFTKQIFYQPLATSTNSFINVR</sequence>
<feature type="transmembrane region" description="Helical" evidence="1">
    <location>
        <begin position="108"/>
        <end position="132"/>
    </location>
</feature>
<dbReference type="EMBL" id="PCWR01000049">
    <property type="protein sequence ID" value="PIR06732.1"/>
    <property type="molecule type" value="Genomic_DNA"/>
</dbReference>
<evidence type="ECO:0000313" key="2">
    <source>
        <dbReference type="EMBL" id="PIR06732.1"/>
    </source>
</evidence>